<name>A0A6A0B916_9LACT</name>
<accession>A0A6A0B916</accession>
<dbReference type="RefSeq" id="WP_172356975.1">
    <property type="nucleotide sequence ID" value="NZ_BLLH01000007.1"/>
</dbReference>
<evidence type="ECO:0008006" key="3">
    <source>
        <dbReference type="Google" id="ProtNLM"/>
    </source>
</evidence>
<organism evidence="1 2">
    <name type="scientific">Pseudolactococcus insecticola</name>
    <dbReference type="NCBI Taxonomy" id="2709158"/>
    <lineage>
        <taxon>Bacteria</taxon>
        <taxon>Bacillati</taxon>
        <taxon>Bacillota</taxon>
        <taxon>Bacilli</taxon>
        <taxon>Lactobacillales</taxon>
        <taxon>Streptococcaceae</taxon>
        <taxon>Pseudolactococcus</taxon>
    </lineage>
</organism>
<reference evidence="1 2" key="1">
    <citation type="submission" date="2020-02" db="EMBL/GenBank/DDBJ databases">
        <title>Draft genome sequence of Lactococcus sp. Hs20B0-1.</title>
        <authorList>
            <person name="Noda S."/>
            <person name="Yuki M."/>
            <person name="Ohkuma M."/>
        </authorList>
    </citation>
    <scope>NUCLEOTIDE SEQUENCE [LARGE SCALE GENOMIC DNA]</scope>
    <source>
        <strain evidence="1 2">Hs20B0-1</strain>
    </source>
</reference>
<comment type="caution">
    <text evidence="1">The sequence shown here is derived from an EMBL/GenBank/DDBJ whole genome shotgun (WGS) entry which is preliminary data.</text>
</comment>
<gene>
    <name evidence="1" type="primary">yshB</name>
    <name evidence="1" type="ORF">Hs20B_13560</name>
</gene>
<protein>
    <recommendedName>
        <fullName evidence="3">DUF1803 domain-containing protein</fullName>
    </recommendedName>
</protein>
<evidence type="ECO:0000313" key="2">
    <source>
        <dbReference type="Proteomes" id="UP000475928"/>
    </source>
</evidence>
<dbReference type="AlphaFoldDB" id="A0A6A0B916"/>
<dbReference type="Pfam" id="PF08820">
    <property type="entry name" value="DUF1803"/>
    <property type="match status" value="1"/>
</dbReference>
<sequence>MAQIKIFNQTKLTERPFFQDLIDHLDTHEDVTLRKLKVVFSDVKNLERQIEDFVQAGFIRRAEKRYTNAFQTFEDGDFDLTLPALEPKRLVYDAPFFVRNGSKLMTKLATSQVQQVLKNDTNGIKLHISSDFQRSDDSLANYFYHVDKRVKLTPLEEEVFELIGDSDPNYVLKYMTTFLLKFAKKDTVKNKKPDIFVRTLLKYGYIREVAPDLFATTFALADKKIATQKLDTAQDFIAQQIRQTKKVENFLTFE</sequence>
<keyword evidence="2" id="KW-1185">Reference proteome</keyword>
<evidence type="ECO:0000313" key="1">
    <source>
        <dbReference type="EMBL" id="GFH40958.1"/>
    </source>
</evidence>
<dbReference type="EMBL" id="BLLH01000007">
    <property type="protein sequence ID" value="GFH40958.1"/>
    <property type="molecule type" value="Genomic_DNA"/>
</dbReference>
<dbReference type="InterPro" id="IPR014924">
    <property type="entry name" value="DUF1803"/>
</dbReference>
<proteinExistence type="predicted"/>
<dbReference type="Proteomes" id="UP000475928">
    <property type="component" value="Unassembled WGS sequence"/>
</dbReference>